<comment type="cofactor">
    <cofactor evidence="1 7">
        <name>pyridoxal 5'-phosphate</name>
        <dbReference type="ChEBI" id="CHEBI:597326"/>
    </cofactor>
</comment>
<dbReference type="Proteomes" id="UP001499910">
    <property type="component" value="Unassembled WGS sequence"/>
</dbReference>
<reference evidence="10" key="1">
    <citation type="journal article" date="2019" name="Int. J. Syst. Evol. Microbiol.">
        <title>The Global Catalogue of Microorganisms (GCM) 10K type strain sequencing project: providing services to taxonomists for standard genome sequencing and annotation.</title>
        <authorList>
            <consortium name="The Broad Institute Genomics Platform"/>
            <consortium name="The Broad Institute Genome Sequencing Center for Infectious Disease"/>
            <person name="Wu L."/>
            <person name="Ma J."/>
        </authorList>
    </citation>
    <scope>NUCLEOTIDE SEQUENCE [LARGE SCALE GENOMIC DNA]</scope>
    <source>
        <strain evidence="10">JCM 18015</strain>
    </source>
</reference>
<dbReference type="InterPro" id="IPR015424">
    <property type="entry name" value="PyrdxlP-dep_Trfase"/>
</dbReference>
<keyword evidence="4" id="KW-0808">Transferase</keyword>
<evidence type="ECO:0000256" key="5">
    <source>
        <dbReference type="ARBA" id="ARBA00022898"/>
    </source>
</evidence>
<keyword evidence="5 7" id="KW-0663">Pyridoxal phosphate</keyword>
<dbReference type="Pfam" id="PF00155">
    <property type="entry name" value="Aminotran_1_2"/>
    <property type="match status" value="1"/>
</dbReference>
<dbReference type="InterPro" id="IPR001917">
    <property type="entry name" value="Aminotrans_II_pyridoxalP_BS"/>
</dbReference>
<dbReference type="SUPFAM" id="SSF53383">
    <property type="entry name" value="PLP-dependent transferases"/>
    <property type="match status" value="1"/>
</dbReference>
<feature type="domain" description="Aminotransferase class I/classII large" evidence="8">
    <location>
        <begin position="41"/>
        <end position="363"/>
    </location>
</feature>
<dbReference type="PROSITE" id="PS00599">
    <property type="entry name" value="AA_TRANSFER_CLASS_2"/>
    <property type="match status" value="1"/>
</dbReference>
<evidence type="ECO:0000313" key="10">
    <source>
        <dbReference type="Proteomes" id="UP001499910"/>
    </source>
</evidence>
<dbReference type="EMBL" id="BAABHW010000002">
    <property type="protein sequence ID" value="GAA5072857.1"/>
    <property type="molecule type" value="Genomic_DNA"/>
</dbReference>
<evidence type="ECO:0000256" key="4">
    <source>
        <dbReference type="ARBA" id="ARBA00022679"/>
    </source>
</evidence>
<name>A0ABP9LAQ5_9RHOB</name>
<evidence type="ECO:0000256" key="7">
    <source>
        <dbReference type="RuleBase" id="RU003693"/>
    </source>
</evidence>
<evidence type="ECO:0000259" key="8">
    <source>
        <dbReference type="Pfam" id="PF00155"/>
    </source>
</evidence>
<dbReference type="RefSeq" id="WP_259550350.1">
    <property type="nucleotide sequence ID" value="NZ_BAABHW010000002.1"/>
</dbReference>
<comment type="caution">
    <text evidence="9">The sequence shown here is derived from an EMBL/GenBank/DDBJ whole genome shotgun (WGS) entry which is preliminary data.</text>
</comment>
<evidence type="ECO:0000256" key="3">
    <source>
        <dbReference type="ARBA" id="ARBA00022576"/>
    </source>
</evidence>
<dbReference type="Gene3D" id="3.40.640.10">
    <property type="entry name" value="Type I PLP-dependent aspartate aminotransferase-like (Major domain)"/>
    <property type="match status" value="1"/>
</dbReference>
<gene>
    <name evidence="9" type="ORF">GCM10023209_18060</name>
</gene>
<dbReference type="GO" id="GO:0008483">
    <property type="term" value="F:transaminase activity"/>
    <property type="evidence" value="ECO:0007669"/>
    <property type="project" value="UniProtKB-KW"/>
</dbReference>
<evidence type="ECO:0000256" key="2">
    <source>
        <dbReference type="ARBA" id="ARBA00007970"/>
    </source>
</evidence>
<keyword evidence="3 9" id="KW-0032">Aminotransferase</keyword>
<evidence type="ECO:0000313" key="9">
    <source>
        <dbReference type="EMBL" id="GAA5072857.1"/>
    </source>
</evidence>
<evidence type="ECO:0000256" key="6">
    <source>
        <dbReference type="ARBA" id="ARBA00029440"/>
    </source>
</evidence>
<evidence type="ECO:0000256" key="1">
    <source>
        <dbReference type="ARBA" id="ARBA00001933"/>
    </source>
</evidence>
<dbReference type="InterPro" id="IPR004839">
    <property type="entry name" value="Aminotransferase_I/II_large"/>
</dbReference>
<dbReference type="InterPro" id="IPR050106">
    <property type="entry name" value="HistidinolP_aminotransfase"/>
</dbReference>
<dbReference type="InterPro" id="IPR015421">
    <property type="entry name" value="PyrdxlP-dep_Trfase_major"/>
</dbReference>
<comment type="similarity">
    <text evidence="2">Belongs to the class-II pyridoxal-phosphate-dependent aminotransferase family. Histidinol-phosphate aminotransferase subfamily.</text>
</comment>
<proteinExistence type="inferred from homology"/>
<protein>
    <submittedName>
        <fullName evidence="9">Pyridoxal phosphate-dependent aminotransferase</fullName>
    </submittedName>
</protein>
<dbReference type="CDD" id="cd00609">
    <property type="entry name" value="AAT_like"/>
    <property type="match status" value="1"/>
</dbReference>
<dbReference type="NCBIfam" id="NF006014">
    <property type="entry name" value="PRK08153.1"/>
    <property type="match status" value="1"/>
</dbReference>
<dbReference type="PANTHER" id="PTHR43643:SF3">
    <property type="entry name" value="HISTIDINOL-PHOSPHATE AMINOTRANSFERASE"/>
    <property type="match status" value="1"/>
</dbReference>
<organism evidence="9 10">
    <name type="scientific">[Roseibacterium] beibuensis</name>
    <dbReference type="NCBI Taxonomy" id="1193142"/>
    <lineage>
        <taxon>Bacteria</taxon>
        <taxon>Pseudomonadati</taxon>
        <taxon>Pseudomonadota</taxon>
        <taxon>Alphaproteobacteria</taxon>
        <taxon>Rhodobacterales</taxon>
        <taxon>Roseobacteraceae</taxon>
        <taxon>Roseicyclus</taxon>
    </lineage>
</organism>
<dbReference type="PANTHER" id="PTHR43643">
    <property type="entry name" value="HISTIDINOL-PHOSPHATE AMINOTRANSFERASE 2"/>
    <property type="match status" value="1"/>
</dbReference>
<dbReference type="InterPro" id="IPR015422">
    <property type="entry name" value="PyrdxlP-dep_Trfase_small"/>
</dbReference>
<sequence length="374" mass="39897">MSNASTPPRYTDLLNSLPATVPFVGPETQERARGARFDARLGANESVFGPSPRAVAAIAEAAKDAWMYGDPEGFELRSALAAHHGVGIDNIVLGEGIDGLLGYLVRMLVAEGDAVVTSDGAYPTFNYHVAGFGGTLHKVPYASDAEDPEALIARAREVNAKLVYLANPDNPMGSWHDAARVQGMIDALPEGTVLALDEAYVDTAPAEAVLPLDLSHPRVIRFRTFSKAYGLAGLRVGYALAAPEFIAAFNRIRNHFGMGRVAQAGALAALQDQDYLQSTVARIATARERIAQIARDNGLTPLPSATNFVTVDCGADGDFARAVLGRLVARGIFVRMPFVAPQDRCIRISCGTERDLDRLAEQLPLALDEARSAG</sequence>
<comment type="pathway">
    <text evidence="6">Amino-acid biosynthesis.</text>
</comment>
<dbReference type="Gene3D" id="3.90.1150.10">
    <property type="entry name" value="Aspartate Aminotransferase, domain 1"/>
    <property type="match status" value="1"/>
</dbReference>
<keyword evidence="10" id="KW-1185">Reference proteome</keyword>
<accession>A0ABP9LAQ5</accession>